<dbReference type="EMBL" id="JAFBMS010000053">
    <property type="protein sequence ID" value="KAG9339510.1"/>
    <property type="molecule type" value="Genomic_DNA"/>
</dbReference>
<comment type="caution">
    <text evidence="2">The sequence shown here is derived from an EMBL/GenBank/DDBJ whole genome shotgun (WGS) entry which is preliminary data.</text>
</comment>
<keyword evidence="3" id="KW-1185">Reference proteome</keyword>
<sequence length="152" mass="16689">MPEKPGDHKEALFFRVLLQGGETIEARRVVMATGPTRGQMANIPSWVSSITETYPEDRLQHTVKLMHQQARSGLEEAETLKQEAGGAQQQDSRPNSPGPPHVCHCGERVMVIGGGLTSAHVISIAVQQGASHVTWVMRKHLQVCESTLNNEF</sequence>
<evidence type="ECO:0000256" key="1">
    <source>
        <dbReference type="SAM" id="MobiDB-lite"/>
    </source>
</evidence>
<dbReference type="OrthoDB" id="76038at2759"/>
<reference evidence="2" key="1">
    <citation type="thesis" date="2021" institute="BYU ScholarsArchive" country="Provo, UT, USA">
        <title>Applications of and Algorithms for Genome Assembly and Genomic Analyses with an Emphasis on Marine Teleosts.</title>
        <authorList>
            <person name="Pickett B.D."/>
        </authorList>
    </citation>
    <scope>NUCLEOTIDE SEQUENCE</scope>
    <source>
        <strain evidence="2">HI-2016</strain>
    </source>
</reference>
<gene>
    <name evidence="2" type="ORF">JZ751_023652</name>
</gene>
<dbReference type="PANTHER" id="PTHR38663:SF1">
    <property type="entry name" value="L-ORNITHINE N(5)-MONOOXYGENASE"/>
    <property type="match status" value="1"/>
</dbReference>
<feature type="region of interest" description="Disordered" evidence="1">
    <location>
        <begin position="70"/>
        <end position="101"/>
    </location>
</feature>
<evidence type="ECO:0008006" key="4">
    <source>
        <dbReference type="Google" id="ProtNLM"/>
    </source>
</evidence>
<dbReference type="AlphaFoldDB" id="A0A8T2NJR1"/>
<accession>A0A8T2NJR1</accession>
<proteinExistence type="predicted"/>
<evidence type="ECO:0000313" key="3">
    <source>
        <dbReference type="Proteomes" id="UP000824540"/>
    </source>
</evidence>
<dbReference type="Gene3D" id="3.50.50.60">
    <property type="entry name" value="FAD/NAD(P)-binding domain"/>
    <property type="match status" value="1"/>
</dbReference>
<dbReference type="Proteomes" id="UP000824540">
    <property type="component" value="Unassembled WGS sequence"/>
</dbReference>
<dbReference type="SUPFAM" id="SSF51905">
    <property type="entry name" value="FAD/NAD(P)-binding domain"/>
    <property type="match status" value="1"/>
</dbReference>
<organism evidence="2 3">
    <name type="scientific">Albula glossodonta</name>
    <name type="common">roundjaw bonefish</name>
    <dbReference type="NCBI Taxonomy" id="121402"/>
    <lineage>
        <taxon>Eukaryota</taxon>
        <taxon>Metazoa</taxon>
        <taxon>Chordata</taxon>
        <taxon>Craniata</taxon>
        <taxon>Vertebrata</taxon>
        <taxon>Euteleostomi</taxon>
        <taxon>Actinopterygii</taxon>
        <taxon>Neopterygii</taxon>
        <taxon>Teleostei</taxon>
        <taxon>Albuliformes</taxon>
        <taxon>Albulidae</taxon>
        <taxon>Albula</taxon>
    </lineage>
</organism>
<name>A0A8T2NJR1_9TELE</name>
<evidence type="ECO:0000313" key="2">
    <source>
        <dbReference type="EMBL" id="KAG9339510.1"/>
    </source>
</evidence>
<protein>
    <recommendedName>
        <fullName evidence="4">L-ornithine N(5)-oxygenase</fullName>
    </recommendedName>
</protein>
<dbReference type="InterPro" id="IPR036188">
    <property type="entry name" value="FAD/NAD-bd_sf"/>
</dbReference>
<dbReference type="PANTHER" id="PTHR38663">
    <property type="match status" value="1"/>
</dbReference>